<gene>
    <name evidence="1" type="ORF">H0264_28635</name>
</gene>
<reference evidence="1 2" key="1">
    <citation type="submission" date="2020-07" db="EMBL/GenBank/DDBJ databases">
        <authorList>
            <person name="Zhuang K."/>
            <person name="Ran Y."/>
        </authorList>
    </citation>
    <scope>NUCLEOTIDE SEQUENCE [LARGE SCALE GENOMIC DNA]</scope>
    <source>
        <strain evidence="1 2">WCH-YHL-001</strain>
    </source>
</reference>
<evidence type="ECO:0000313" key="1">
    <source>
        <dbReference type="EMBL" id="QLY29225.1"/>
    </source>
</evidence>
<dbReference type="AlphaFoldDB" id="A0A7D6ZME8"/>
<dbReference type="Proteomes" id="UP000515512">
    <property type="component" value="Chromosome"/>
</dbReference>
<name>A0A7D6ZME8_9NOCA</name>
<protein>
    <recommendedName>
        <fullName evidence="3">TetR family transcriptional regulator</fullName>
    </recommendedName>
</protein>
<dbReference type="KEGG" id="nhu:H0264_28635"/>
<accession>A0A7D6ZME8</accession>
<keyword evidence="2" id="KW-1185">Reference proteome</keyword>
<dbReference type="RefSeq" id="WP_181580430.1">
    <property type="nucleotide sequence ID" value="NZ_CP059399.1"/>
</dbReference>
<sequence>MRVLQEVIDEVDARIEAMEAEGRVLAVPRSKVLATVIYAVMASARSTGSYGSASLASAPLLDVILDGAEGSTWDTAVFTALLGSVALD</sequence>
<proteinExistence type="predicted"/>
<organism evidence="1 2">
    <name type="scientific">Nocardia huaxiensis</name>
    <dbReference type="NCBI Taxonomy" id="2755382"/>
    <lineage>
        <taxon>Bacteria</taxon>
        <taxon>Bacillati</taxon>
        <taxon>Actinomycetota</taxon>
        <taxon>Actinomycetes</taxon>
        <taxon>Mycobacteriales</taxon>
        <taxon>Nocardiaceae</taxon>
        <taxon>Nocardia</taxon>
    </lineage>
</organism>
<evidence type="ECO:0008006" key="3">
    <source>
        <dbReference type="Google" id="ProtNLM"/>
    </source>
</evidence>
<evidence type="ECO:0000313" key="2">
    <source>
        <dbReference type="Proteomes" id="UP000515512"/>
    </source>
</evidence>
<dbReference type="EMBL" id="CP059399">
    <property type="protein sequence ID" value="QLY29225.1"/>
    <property type="molecule type" value="Genomic_DNA"/>
</dbReference>